<dbReference type="Gene3D" id="3.60.120.10">
    <property type="entry name" value="Anthranilate synthase"/>
    <property type="match status" value="1"/>
</dbReference>
<proteinExistence type="predicted"/>
<dbReference type="RefSeq" id="WP_051612429.1">
    <property type="nucleotide sequence ID" value="NZ_ARYM01000008.1"/>
</dbReference>
<name>A0A062VL11_9PROT</name>
<sequence length="451" mass="48312">MLAVALSSFDPVAVAMALRGEDGFIWFDSAAPEHPGTRYSYICVWPVDRLRLETSAEAVEKLRAWIGARPLARVEGGAPFQGGAAGYLSYDFAPAFIDRFQSHHSASPSPALEFGLYDTVIAFDHGAGMAHIYSAGLQAADTAPDAKRAKEKIRRLKERLAAPVSPPPQPEALNWTPHSAPGSYQAGVARVREYIREGDIYQANISGLWTTGPLCREAAFAHYLQGRARSPAPFSAFGVFEGRSIASFSPERLISADGEGRVKAEPIKGTIRRSEDVTEDAAARAALLASEKDRAENVMIVDLLRNDISRVCTSASVSVSSLCRLETFANLHHLVSTVEGKLAPGQTAADLLAAVFPGGSITGAPKLRAMEIIDELEPAARGIFCGSLGWMGHDGAMDFSILIRTLEVLPGEARLWAGAGITLLSDPEAEHAEIRLKAERIIGAAKPVEVS</sequence>
<gene>
    <name evidence="3" type="ORF">HPO_07864</name>
</gene>
<dbReference type="InterPro" id="IPR019999">
    <property type="entry name" value="Anth_synth_I-like"/>
</dbReference>
<evidence type="ECO:0000259" key="2">
    <source>
        <dbReference type="Pfam" id="PF04715"/>
    </source>
</evidence>
<protein>
    <submittedName>
        <fullName evidence="3">4-amino-4-deoxychorismate synthase, aminodeoxychorismate synthase subunit</fullName>
    </submittedName>
</protein>
<dbReference type="PANTHER" id="PTHR11236:SF50">
    <property type="entry name" value="AMINODEOXYCHORISMATE SYNTHASE COMPONENT 1"/>
    <property type="match status" value="1"/>
</dbReference>
<dbReference type="Proteomes" id="UP000027100">
    <property type="component" value="Unassembled WGS sequence"/>
</dbReference>
<dbReference type="Pfam" id="PF04715">
    <property type="entry name" value="Anth_synt_I_N"/>
    <property type="match status" value="1"/>
</dbReference>
<dbReference type="EMBL" id="ARYM01000008">
    <property type="protein sequence ID" value="KCZ98799.1"/>
    <property type="molecule type" value="Genomic_DNA"/>
</dbReference>
<feature type="domain" description="Chorismate-utilising enzyme C-terminal" evidence="1">
    <location>
        <begin position="183"/>
        <end position="437"/>
    </location>
</feature>
<dbReference type="SUPFAM" id="SSF56322">
    <property type="entry name" value="ADC synthase"/>
    <property type="match status" value="1"/>
</dbReference>
<dbReference type="AlphaFoldDB" id="A0A062VL11"/>
<dbReference type="eggNOG" id="COG0147">
    <property type="taxonomic scope" value="Bacteria"/>
</dbReference>
<dbReference type="PRINTS" id="PR00095">
    <property type="entry name" value="ANTSNTHASEI"/>
</dbReference>
<dbReference type="InterPro" id="IPR005801">
    <property type="entry name" value="ADC_synthase"/>
</dbReference>
<dbReference type="PANTHER" id="PTHR11236">
    <property type="entry name" value="AMINOBENZOATE/ANTHRANILATE SYNTHASE"/>
    <property type="match status" value="1"/>
</dbReference>
<dbReference type="InterPro" id="IPR006805">
    <property type="entry name" value="Anth_synth_I_N"/>
</dbReference>
<reference evidence="3 4" key="1">
    <citation type="journal article" date="2014" name="Antonie Van Leeuwenhoek">
        <title>Hyphomonas beringensis sp. nov. and Hyphomonas chukchiensis sp. nov., isolated from surface seawater of the Bering Sea and Chukchi Sea.</title>
        <authorList>
            <person name="Li C."/>
            <person name="Lai Q."/>
            <person name="Li G."/>
            <person name="Dong C."/>
            <person name="Wang J."/>
            <person name="Liao Y."/>
            <person name="Shao Z."/>
        </authorList>
    </citation>
    <scope>NUCLEOTIDE SEQUENCE [LARGE SCALE GENOMIC DNA]</scope>
    <source>
        <strain evidence="3 4">PS728</strain>
    </source>
</reference>
<keyword evidence="4" id="KW-1185">Reference proteome</keyword>
<dbReference type="Pfam" id="PF00425">
    <property type="entry name" value="Chorismate_bind"/>
    <property type="match status" value="1"/>
</dbReference>
<evidence type="ECO:0000259" key="1">
    <source>
        <dbReference type="Pfam" id="PF00425"/>
    </source>
</evidence>
<evidence type="ECO:0000313" key="4">
    <source>
        <dbReference type="Proteomes" id="UP000027100"/>
    </source>
</evidence>
<dbReference type="InterPro" id="IPR015890">
    <property type="entry name" value="Chorismate_C"/>
</dbReference>
<accession>A0A062VL11</accession>
<dbReference type="PATRIC" id="fig|1280954.3.peg.1594"/>
<dbReference type="GO" id="GO:0000162">
    <property type="term" value="P:L-tryptophan biosynthetic process"/>
    <property type="evidence" value="ECO:0007669"/>
    <property type="project" value="TreeGrafter"/>
</dbReference>
<comment type="caution">
    <text evidence="3">The sequence shown here is derived from an EMBL/GenBank/DDBJ whole genome shotgun (WGS) entry which is preliminary data.</text>
</comment>
<feature type="domain" description="Anthranilate synthase component I N-terminal" evidence="2">
    <location>
        <begin position="9"/>
        <end position="126"/>
    </location>
</feature>
<dbReference type="OrthoDB" id="9803598at2"/>
<dbReference type="STRING" id="1280954.HPO_07864"/>
<dbReference type="GO" id="GO:0046820">
    <property type="term" value="F:4-amino-4-deoxychorismate synthase activity"/>
    <property type="evidence" value="ECO:0007669"/>
    <property type="project" value="TreeGrafter"/>
</dbReference>
<organism evidence="3 4">
    <name type="scientific">Hyphomonas polymorpha PS728</name>
    <dbReference type="NCBI Taxonomy" id="1280954"/>
    <lineage>
        <taxon>Bacteria</taxon>
        <taxon>Pseudomonadati</taxon>
        <taxon>Pseudomonadota</taxon>
        <taxon>Alphaproteobacteria</taxon>
        <taxon>Hyphomonadales</taxon>
        <taxon>Hyphomonadaceae</taxon>
        <taxon>Hyphomonas</taxon>
    </lineage>
</organism>
<evidence type="ECO:0000313" key="3">
    <source>
        <dbReference type="EMBL" id="KCZ98799.1"/>
    </source>
</evidence>